<evidence type="ECO:0000256" key="1">
    <source>
        <dbReference type="SAM" id="MobiDB-lite"/>
    </source>
</evidence>
<feature type="region of interest" description="Disordered" evidence="1">
    <location>
        <begin position="1"/>
        <end position="25"/>
    </location>
</feature>
<proteinExistence type="predicted"/>
<evidence type="ECO:0000313" key="2">
    <source>
        <dbReference type="EMBL" id="KZP28815.1"/>
    </source>
</evidence>
<dbReference type="SUPFAM" id="SSF52047">
    <property type="entry name" value="RNI-like"/>
    <property type="match status" value="1"/>
</dbReference>
<dbReference type="AlphaFoldDB" id="A0A166RYY9"/>
<name>A0A166RYY9_9AGAM</name>
<gene>
    <name evidence="2" type="ORF">FIBSPDRAFT_1039187</name>
</gene>
<feature type="region of interest" description="Disordered" evidence="1">
    <location>
        <begin position="98"/>
        <end position="121"/>
    </location>
</feature>
<reference evidence="2 3" key="1">
    <citation type="journal article" date="2016" name="Mol. Biol. Evol.">
        <title>Comparative Genomics of Early-Diverging Mushroom-Forming Fungi Provides Insights into the Origins of Lignocellulose Decay Capabilities.</title>
        <authorList>
            <person name="Nagy L.G."/>
            <person name="Riley R."/>
            <person name="Tritt A."/>
            <person name="Adam C."/>
            <person name="Daum C."/>
            <person name="Floudas D."/>
            <person name="Sun H."/>
            <person name="Yadav J.S."/>
            <person name="Pangilinan J."/>
            <person name="Larsson K.H."/>
            <person name="Matsuura K."/>
            <person name="Barry K."/>
            <person name="Labutti K."/>
            <person name="Kuo R."/>
            <person name="Ohm R.A."/>
            <person name="Bhattacharya S.S."/>
            <person name="Shirouzu T."/>
            <person name="Yoshinaga Y."/>
            <person name="Martin F.M."/>
            <person name="Grigoriev I.V."/>
            <person name="Hibbett D.S."/>
        </authorList>
    </citation>
    <scope>NUCLEOTIDE SEQUENCE [LARGE SCALE GENOMIC DNA]</scope>
    <source>
        <strain evidence="2 3">CBS 109695</strain>
    </source>
</reference>
<feature type="compositionally biased region" description="Polar residues" evidence="1">
    <location>
        <begin position="1"/>
        <end position="10"/>
    </location>
</feature>
<organism evidence="2 3">
    <name type="scientific">Athelia psychrophila</name>
    <dbReference type="NCBI Taxonomy" id="1759441"/>
    <lineage>
        <taxon>Eukaryota</taxon>
        <taxon>Fungi</taxon>
        <taxon>Dikarya</taxon>
        <taxon>Basidiomycota</taxon>
        <taxon>Agaricomycotina</taxon>
        <taxon>Agaricomycetes</taxon>
        <taxon>Agaricomycetidae</taxon>
        <taxon>Atheliales</taxon>
        <taxon>Atheliaceae</taxon>
        <taxon>Athelia</taxon>
    </lineage>
</organism>
<evidence type="ECO:0008006" key="4">
    <source>
        <dbReference type="Google" id="ProtNLM"/>
    </source>
</evidence>
<protein>
    <recommendedName>
        <fullName evidence="4">F-box domain-containing protein</fullName>
    </recommendedName>
</protein>
<dbReference type="EMBL" id="KV417501">
    <property type="protein sequence ID" value="KZP28815.1"/>
    <property type="molecule type" value="Genomic_DNA"/>
</dbReference>
<dbReference type="Gene3D" id="3.80.10.10">
    <property type="entry name" value="Ribonuclease Inhibitor"/>
    <property type="match status" value="1"/>
</dbReference>
<feature type="compositionally biased region" description="Acidic residues" evidence="1">
    <location>
        <begin position="98"/>
        <end position="117"/>
    </location>
</feature>
<accession>A0A166RYY9</accession>
<dbReference type="OrthoDB" id="3255541at2759"/>
<keyword evidence="3" id="KW-1185">Reference proteome</keyword>
<sequence>MSTTTASQSATKRKRQEEPETATDPQEITSLVCAELKCDLECHNFVDTNSLLNVALTTKVLLEPALKALWRNQSSLRPLFHLLPEDLWGNVTVNVHDDDSESDVDLTEPTEESDNDDPSPMVPLVLEFKRPSVPADLRRYRFYKEKVKSITTGQYGELTNWMERKHIELLRLAFELHYPGEDYLPTPIFFDLRSCHEDRWIRCEILSRKLRAISIRCAYCPRKSDTEMLSTLSAKAPMLEQLRLSGGWSCISALDTMSGFERLQLFQCDQVIKVTMLQSLASLPHLLTLDILLPLDPVPESLAISSVSNHFPSLKSVHVASNQLASLAQFMRLYATTSPIEDTNFSLDWSNGGRYTSPPELPLNGLRSLLSGSAHCLTTFHFAGSYHSNQVWSAWRSLTFREIRPLLLCKGLQSLHIDAGYMLENFDNSALKAMAAAWPQLQSLKLISFPIRMPMPCTIHCLKYMARFCPDLQSLSISFSIVDKRLKRAKLGPSGGQLSLKSLHVGLSTLSDDHVKTVASFLLRLFPALGEISTAEDRRNKNRRAWEEVLRLLRSS</sequence>
<dbReference type="STRING" id="436010.A0A166RYY9"/>
<dbReference type="InterPro" id="IPR032675">
    <property type="entry name" value="LRR_dom_sf"/>
</dbReference>
<evidence type="ECO:0000313" key="3">
    <source>
        <dbReference type="Proteomes" id="UP000076532"/>
    </source>
</evidence>
<dbReference type="Proteomes" id="UP000076532">
    <property type="component" value="Unassembled WGS sequence"/>
</dbReference>